<dbReference type="EMBL" id="JAIOIV010000127">
    <property type="protein sequence ID" value="MBZ0157797.1"/>
    <property type="molecule type" value="Genomic_DNA"/>
</dbReference>
<sequence length="104" mass="11720">MKVSVGCAWFPLPLRSPRSVVAGFFLLLFFVSTGYVSGADKPQGTQQAFQFARNPEIQQVKPRKPVRIKLHRSAKGEYSWDLSGDSVDDVVRADVRLRKLLKVE</sequence>
<name>A0A953SE97_9BACT</name>
<accession>A0A953SE97</accession>
<comment type="caution">
    <text evidence="1">The sequence shown here is derived from an EMBL/GenBank/DDBJ whole genome shotgun (WGS) entry which is preliminary data.</text>
</comment>
<dbReference type="AlphaFoldDB" id="A0A953SE97"/>
<proteinExistence type="predicted"/>
<gene>
    <name evidence="1" type="ORF">K8I29_16500</name>
</gene>
<protein>
    <submittedName>
        <fullName evidence="1">Uncharacterized protein</fullName>
    </submittedName>
</protein>
<reference evidence="1" key="1">
    <citation type="journal article" date="2021" name="bioRxiv">
        <title>Unraveling nitrogen, sulfur and carbon metabolic pathways and microbial community transcriptional responses to substrate deprivation and toxicity stresses in a bioreactor mimicking anoxic brackish coastal sediment conditions.</title>
        <authorList>
            <person name="Martins P.D."/>
            <person name="Echeveste M.J."/>
            <person name="Arshad A."/>
            <person name="Kurth J."/>
            <person name="Ouboter H."/>
            <person name="Jetten M.S.M."/>
            <person name="Welte C.U."/>
        </authorList>
    </citation>
    <scope>NUCLEOTIDE SEQUENCE</scope>
    <source>
        <strain evidence="1">MAG_39</strain>
    </source>
</reference>
<evidence type="ECO:0000313" key="2">
    <source>
        <dbReference type="Proteomes" id="UP000705867"/>
    </source>
</evidence>
<dbReference type="Proteomes" id="UP000705867">
    <property type="component" value="Unassembled WGS sequence"/>
</dbReference>
<reference evidence="1" key="2">
    <citation type="submission" date="2021-08" db="EMBL/GenBank/DDBJ databases">
        <authorList>
            <person name="Dalcin Martins P."/>
        </authorList>
    </citation>
    <scope>NUCLEOTIDE SEQUENCE</scope>
    <source>
        <strain evidence="1">MAG_39</strain>
    </source>
</reference>
<organism evidence="1 2">
    <name type="scientific">Candidatus Nitrobium versatile</name>
    <dbReference type="NCBI Taxonomy" id="2884831"/>
    <lineage>
        <taxon>Bacteria</taxon>
        <taxon>Pseudomonadati</taxon>
        <taxon>Nitrospirota</taxon>
        <taxon>Nitrospiria</taxon>
        <taxon>Nitrospirales</taxon>
        <taxon>Nitrospiraceae</taxon>
        <taxon>Candidatus Nitrobium</taxon>
    </lineage>
</organism>
<evidence type="ECO:0000313" key="1">
    <source>
        <dbReference type="EMBL" id="MBZ0157797.1"/>
    </source>
</evidence>